<dbReference type="Proteomes" id="UP000824782">
    <property type="component" value="Unassembled WGS sequence"/>
</dbReference>
<evidence type="ECO:0000313" key="2">
    <source>
        <dbReference type="Proteomes" id="UP000824782"/>
    </source>
</evidence>
<evidence type="ECO:0000313" key="1">
    <source>
        <dbReference type="EMBL" id="KAG8581942.1"/>
    </source>
</evidence>
<reference evidence="1" key="1">
    <citation type="thesis" date="2020" institute="ProQuest LLC" country="789 East Eisenhower Parkway, Ann Arbor, MI, USA">
        <title>Comparative Genomics and Chromosome Evolution.</title>
        <authorList>
            <person name="Mudd A.B."/>
        </authorList>
    </citation>
    <scope>NUCLEOTIDE SEQUENCE</scope>
    <source>
        <strain evidence="1">237g6f4</strain>
        <tissue evidence="1">Blood</tissue>
    </source>
</reference>
<keyword evidence="2" id="KW-1185">Reference proteome</keyword>
<accession>A0AAV7CCA2</accession>
<sequence length="122" mass="13692">MVAFKGGVPSTFCPPPLQAHLLILRERILEEVRALVYPKVPNKLTGEEKQALDHLSSRTDLVVKPAYKGVNVAMRQLQEVNTYAMLKGNPTCRYQNKLRSFFTLGHGTENHFRQNGSQATPS</sequence>
<name>A0AAV7CCA2_ENGPU</name>
<dbReference type="AlphaFoldDB" id="A0AAV7CCA2"/>
<organism evidence="1 2">
    <name type="scientific">Engystomops pustulosus</name>
    <name type="common">Tungara frog</name>
    <name type="synonym">Physalaemus pustulosus</name>
    <dbReference type="NCBI Taxonomy" id="76066"/>
    <lineage>
        <taxon>Eukaryota</taxon>
        <taxon>Metazoa</taxon>
        <taxon>Chordata</taxon>
        <taxon>Craniata</taxon>
        <taxon>Vertebrata</taxon>
        <taxon>Euteleostomi</taxon>
        <taxon>Amphibia</taxon>
        <taxon>Batrachia</taxon>
        <taxon>Anura</taxon>
        <taxon>Neobatrachia</taxon>
        <taxon>Hyloidea</taxon>
        <taxon>Leptodactylidae</taxon>
        <taxon>Leiuperinae</taxon>
        <taxon>Engystomops</taxon>
    </lineage>
</organism>
<proteinExistence type="predicted"/>
<dbReference type="EMBL" id="WNYA01000003">
    <property type="protein sequence ID" value="KAG8581942.1"/>
    <property type="molecule type" value="Genomic_DNA"/>
</dbReference>
<protein>
    <submittedName>
        <fullName evidence="1">Uncharacterized protein</fullName>
    </submittedName>
</protein>
<comment type="caution">
    <text evidence="1">The sequence shown here is derived from an EMBL/GenBank/DDBJ whole genome shotgun (WGS) entry which is preliminary data.</text>
</comment>
<gene>
    <name evidence="1" type="ORF">GDO81_007858</name>
</gene>